<keyword evidence="3" id="KW-0833">Ubl conjugation pathway</keyword>
<dbReference type="InterPro" id="IPR016897">
    <property type="entry name" value="SKP1"/>
</dbReference>
<evidence type="ECO:0000313" key="6">
    <source>
        <dbReference type="Proteomes" id="UP000095767"/>
    </source>
</evidence>
<evidence type="ECO:0000256" key="2">
    <source>
        <dbReference type="ARBA" id="ARBA00009993"/>
    </source>
</evidence>
<dbReference type="EMBL" id="LWDX02000836">
    <property type="protein sequence ID" value="OEL38701.1"/>
    <property type="molecule type" value="Genomic_DNA"/>
</dbReference>
<reference evidence="5 6" key="1">
    <citation type="submission" date="2016-09" db="EMBL/GenBank/DDBJ databases">
        <title>The draft genome of Dichanthelium oligosanthes: A C3 panicoid grass species.</title>
        <authorList>
            <person name="Studer A.J."/>
            <person name="Schnable J.C."/>
            <person name="Brutnell T.P."/>
        </authorList>
    </citation>
    <scope>NUCLEOTIDE SEQUENCE [LARGE SCALE GENOMIC DNA]</scope>
    <source>
        <strain evidence="6">cv. Kellogg 1175</strain>
        <tissue evidence="5">Leaf</tissue>
    </source>
</reference>
<protein>
    <recommendedName>
        <fullName evidence="4">SKP1 component POZ domain-containing protein</fullName>
    </recommendedName>
</protein>
<proteinExistence type="inferred from homology"/>
<sequence>MEAEIGLRKFRLVVSEGPRFVVDEAAVMESWVGKDGKKKKKVVLKETGGQVFEADEEARFTLSINKKYWRLMKYRSYRKSICDNVNLARRSSWVKGGEKKMKFKSSDGVVFEVDQAVAKQSPTILFVVQANCTDSVPVLKIDSKILDKVLRYCSKHVHCFFAAEAAAKNWDAGFVKVDPATSRTHQGSVPFPTPPLYKSLFWI</sequence>
<dbReference type="GO" id="GO:0006511">
    <property type="term" value="P:ubiquitin-dependent protein catabolic process"/>
    <property type="evidence" value="ECO:0007669"/>
    <property type="project" value="InterPro"/>
</dbReference>
<organism evidence="5 6">
    <name type="scientific">Dichanthelium oligosanthes</name>
    <dbReference type="NCBI Taxonomy" id="888268"/>
    <lineage>
        <taxon>Eukaryota</taxon>
        <taxon>Viridiplantae</taxon>
        <taxon>Streptophyta</taxon>
        <taxon>Embryophyta</taxon>
        <taxon>Tracheophyta</taxon>
        <taxon>Spermatophyta</taxon>
        <taxon>Magnoliopsida</taxon>
        <taxon>Liliopsida</taxon>
        <taxon>Poales</taxon>
        <taxon>Poaceae</taxon>
        <taxon>PACMAD clade</taxon>
        <taxon>Panicoideae</taxon>
        <taxon>Panicodae</taxon>
        <taxon>Paniceae</taxon>
        <taxon>Dichantheliinae</taxon>
        <taxon>Dichanthelium</taxon>
    </lineage>
</organism>
<dbReference type="SMART" id="SM00512">
    <property type="entry name" value="Skp1"/>
    <property type="match status" value="1"/>
</dbReference>
<comment type="similarity">
    <text evidence="2">Belongs to the SKP1 family.</text>
</comment>
<dbReference type="SUPFAM" id="SSF54695">
    <property type="entry name" value="POZ domain"/>
    <property type="match status" value="1"/>
</dbReference>
<dbReference type="Pfam" id="PF03931">
    <property type="entry name" value="Skp1_POZ"/>
    <property type="match status" value="1"/>
</dbReference>
<dbReference type="PANTHER" id="PTHR11165">
    <property type="entry name" value="SKP1"/>
    <property type="match status" value="1"/>
</dbReference>
<name>A0A1E5WMR2_9POAL</name>
<comment type="pathway">
    <text evidence="1">Protein modification; protein ubiquitination.</text>
</comment>
<dbReference type="GO" id="GO:0009867">
    <property type="term" value="P:jasmonic acid mediated signaling pathway"/>
    <property type="evidence" value="ECO:0007669"/>
    <property type="project" value="UniProtKB-ARBA"/>
</dbReference>
<evidence type="ECO:0000313" key="5">
    <source>
        <dbReference type="EMBL" id="OEL38701.1"/>
    </source>
</evidence>
<evidence type="ECO:0000256" key="1">
    <source>
        <dbReference type="ARBA" id="ARBA00004906"/>
    </source>
</evidence>
<dbReference type="UniPathway" id="UPA00143"/>
<evidence type="ECO:0000256" key="3">
    <source>
        <dbReference type="ARBA" id="ARBA00022786"/>
    </source>
</evidence>
<accession>A0A1E5WMR2</accession>
<dbReference type="InterPro" id="IPR001232">
    <property type="entry name" value="SKP1-like"/>
</dbReference>
<keyword evidence="6" id="KW-1185">Reference proteome</keyword>
<dbReference type="STRING" id="888268.A0A1E5WMR2"/>
<gene>
    <name evidence="5" type="ORF">BAE44_0000278</name>
</gene>
<dbReference type="InterPro" id="IPR011333">
    <property type="entry name" value="SKP1/BTB/POZ_sf"/>
</dbReference>
<dbReference type="AlphaFoldDB" id="A0A1E5WMR2"/>
<dbReference type="Proteomes" id="UP000095767">
    <property type="component" value="Unassembled WGS sequence"/>
</dbReference>
<dbReference type="Gene3D" id="3.30.710.10">
    <property type="entry name" value="Potassium Channel Kv1.1, Chain A"/>
    <property type="match status" value="1"/>
</dbReference>
<comment type="caution">
    <text evidence="5">The sequence shown here is derived from an EMBL/GenBank/DDBJ whole genome shotgun (WGS) entry which is preliminary data.</text>
</comment>
<evidence type="ECO:0000259" key="4">
    <source>
        <dbReference type="Pfam" id="PF03931"/>
    </source>
</evidence>
<dbReference type="InterPro" id="IPR016073">
    <property type="entry name" value="Skp1_comp_POZ"/>
</dbReference>
<feature type="domain" description="SKP1 component POZ" evidence="4">
    <location>
        <begin position="99"/>
        <end position="157"/>
    </location>
</feature>
<dbReference type="GO" id="GO:0016567">
    <property type="term" value="P:protein ubiquitination"/>
    <property type="evidence" value="ECO:0007669"/>
    <property type="project" value="UniProtKB-UniPathway"/>
</dbReference>
<dbReference type="OrthoDB" id="7827685at2759"/>